<proteinExistence type="predicted"/>
<comment type="caution">
    <text evidence="2">The sequence shown here is derived from an EMBL/GenBank/DDBJ whole genome shotgun (WGS) entry which is preliminary data.</text>
</comment>
<keyword evidence="1" id="KW-0472">Membrane</keyword>
<keyword evidence="1" id="KW-0812">Transmembrane</keyword>
<evidence type="ECO:0000256" key="1">
    <source>
        <dbReference type="SAM" id="Phobius"/>
    </source>
</evidence>
<name>A0A8X6GL41_TRICU</name>
<evidence type="ECO:0008006" key="4">
    <source>
        <dbReference type="Google" id="ProtNLM"/>
    </source>
</evidence>
<dbReference type="Proteomes" id="UP000887116">
    <property type="component" value="Unassembled WGS sequence"/>
</dbReference>
<protein>
    <recommendedName>
        <fullName evidence="4">PiggyBac transposable element-derived protein domain-containing protein</fullName>
    </recommendedName>
</protein>
<feature type="non-terminal residue" evidence="2">
    <location>
        <position position="1"/>
    </location>
</feature>
<sequence length="236" mass="27390">NDEYLPPDEENISSDEDTVYNFPAQCTSRKPTSWNKRQSVNKCKKLSDSNPDEITSGTFVTKMEHIGKASPLEVACLEELLNIMFSKKIVPQPVMAKRNIENGYTISSWKLLIDESMLRHIKNCIEEEAHRQLGKDERSITFDELSALYQFCILKIYMAQIIYSLIVYGQLFGVNLLSVILWRETDLENYRVSRILQKKKKNLHVCVDLNAFKQINYVSVSFLKFGRNLVKIRELL</sequence>
<keyword evidence="3" id="KW-1185">Reference proteome</keyword>
<evidence type="ECO:0000313" key="2">
    <source>
        <dbReference type="EMBL" id="GFR06373.1"/>
    </source>
</evidence>
<keyword evidence="1" id="KW-1133">Transmembrane helix</keyword>
<accession>A0A8X6GL41</accession>
<feature type="transmembrane region" description="Helical" evidence="1">
    <location>
        <begin position="161"/>
        <end position="182"/>
    </location>
</feature>
<dbReference type="AlphaFoldDB" id="A0A8X6GL41"/>
<dbReference type="EMBL" id="BMAO01006140">
    <property type="protein sequence ID" value="GFR06373.1"/>
    <property type="molecule type" value="Genomic_DNA"/>
</dbReference>
<gene>
    <name evidence="2" type="ORF">TNCT_433801</name>
</gene>
<evidence type="ECO:0000313" key="3">
    <source>
        <dbReference type="Proteomes" id="UP000887116"/>
    </source>
</evidence>
<reference evidence="2" key="1">
    <citation type="submission" date="2020-07" db="EMBL/GenBank/DDBJ databases">
        <title>Multicomponent nature underlies the extraordinary mechanical properties of spider dragline silk.</title>
        <authorList>
            <person name="Kono N."/>
            <person name="Nakamura H."/>
            <person name="Mori M."/>
            <person name="Yoshida Y."/>
            <person name="Ohtoshi R."/>
            <person name="Malay A.D."/>
            <person name="Moran D.A.P."/>
            <person name="Tomita M."/>
            <person name="Numata K."/>
            <person name="Arakawa K."/>
        </authorList>
    </citation>
    <scope>NUCLEOTIDE SEQUENCE</scope>
</reference>
<organism evidence="2 3">
    <name type="scientific">Trichonephila clavata</name>
    <name type="common">Joro spider</name>
    <name type="synonym">Nephila clavata</name>
    <dbReference type="NCBI Taxonomy" id="2740835"/>
    <lineage>
        <taxon>Eukaryota</taxon>
        <taxon>Metazoa</taxon>
        <taxon>Ecdysozoa</taxon>
        <taxon>Arthropoda</taxon>
        <taxon>Chelicerata</taxon>
        <taxon>Arachnida</taxon>
        <taxon>Araneae</taxon>
        <taxon>Araneomorphae</taxon>
        <taxon>Entelegynae</taxon>
        <taxon>Araneoidea</taxon>
        <taxon>Nephilidae</taxon>
        <taxon>Trichonephila</taxon>
    </lineage>
</organism>